<evidence type="ECO:0000259" key="1">
    <source>
        <dbReference type="Pfam" id="PF08281"/>
    </source>
</evidence>
<reference evidence="2" key="1">
    <citation type="submission" date="2020-08" db="EMBL/GenBank/DDBJ databases">
        <authorList>
            <person name="Cejkova D."/>
            <person name="Kubasova T."/>
            <person name="Jahodarova E."/>
            <person name="Rychlik I."/>
        </authorList>
    </citation>
    <scope>NUCLEOTIDE SEQUENCE</scope>
    <source>
        <strain evidence="2">An582</strain>
    </source>
</reference>
<dbReference type="EMBL" id="JACJKS010000001">
    <property type="protein sequence ID" value="MBM6947202.1"/>
    <property type="molecule type" value="Genomic_DNA"/>
</dbReference>
<evidence type="ECO:0000313" key="3">
    <source>
        <dbReference type="Proteomes" id="UP000705508"/>
    </source>
</evidence>
<comment type="caution">
    <text evidence="2">The sequence shown here is derived from an EMBL/GenBank/DDBJ whole genome shotgun (WGS) entry which is preliminary data.</text>
</comment>
<dbReference type="GO" id="GO:0003677">
    <property type="term" value="F:DNA binding"/>
    <property type="evidence" value="ECO:0007669"/>
    <property type="project" value="InterPro"/>
</dbReference>
<sequence>MAYNKALAEKIWRQRKEAEEETLRRLGMDEERILDLRAYDWDLFKAERRFQEHRADWPVCTGGRLREMGEEPGSYFWREEAPYLSEDMDRLLDRLDGTGKKILDLKIKGYETREISAIIGITEKAVYRRMDRIREKIKNF</sequence>
<dbReference type="InterPro" id="IPR036388">
    <property type="entry name" value="WH-like_DNA-bd_sf"/>
</dbReference>
<dbReference type="SUPFAM" id="SSF88659">
    <property type="entry name" value="Sigma3 and sigma4 domains of RNA polymerase sigma factors"/>
    <property type="match status" value="1"/>
</dbReference>
<organism evidence="2 3">
    <name type="scientific">Mordavella massiliensis</name>
    <dbReference type="NCBI Taxonomy" id="1871024"/>
    <lineage>
        <taxon>Bacteria</taxon>
        <taxon>Bacillati</taxon>
        <taxon>Bacillota</taxon>
        <taxon>Clostridia</taxon>
        <taxon>Eubacteriales</taxon>
        <taxon>Clostridiaceae</taxon>
        <taxon>Mordavella</taxon>
    </lineage>
</organism>
<proteinExistence type="predicted"/>
<gene>
    <name evidence="2" type="ORF">H6A20_00800</name>
</gene>
<feature type="domain" description="RNA polymerase sigma factor 70 region 4 type 2" evidence="1">
    <location>
        <begin position="86"/>
        <end position="137"/>
    </location>
</feature>
<protein>
    <submittedName>
        <fullName evidence="2">Sigma-70 family RNA polymerase sigma factor</fullName>
    </submittedName>
</protein>
<dbReference type="AlphaFoldDB" id="A0A938X9Z3"/>
<evidence type="ECO:0000313" key="2">
    <source>
        <dbReference type="EMBL" id="MBM6947202.1"/>
    </source>
</evidence>
<dbReference type="GO" id="GO:0016987">
    <property type="term" value="F:sigma factor activity"/>
    <property type="evidence" value="ECO:0007669"/>
    <property type="project" value="InterPro"/>
</dbReference>
<name>A0A938X9Z3_9CLOT</name>
<dbReference type="RefSeq" id="WP_204905251.1">
    <property type="nucleotide sequence ID" value="NZ_JACJKS010000001.1"/>
</dbReference>
<dbReference type="Gene3D" id="1.10.10.10">
    <property type="entry name" value="Winged helix-like DNA-binding domain superfamily/Winged helix DNA-binding domain"/>
    <property type="match status" value="1"/>
</dbReference>
<dbReference type="Pfam" id="PF08281">
    <property type="entry name" value="Sigma70_r4_2"/>
    <property type="match status" value="1"/>
</dbReference>
<dbReference type="Proteomes" id="UP000705508">
    <property type="component" value="Unassembled WGS sequence"/>
</dbReference>
<accession>A0A938X9Z3</accession>
<dbReference type="InterPro" id="IPR013249">
    <property type="entry name" value="RNA_pol_sigma70_r4_t2"/>
</dbReference>
<reference evidence="2" key="2">
    <citation type="journal article" date="2021" name="Sci. Rep.">
        <title>The distribution of antibiotic resistance genes in chicken gut microbiota commensals.</title>
        <authorList>
            <person name="Juricova H."/>
            <person name="Matiasovicova J."/>
            <person name="Kubasova T."/>
            <person name="Cejkova D."/>
            <person name="Rychlik I."/>
        </authorList>
    </citation>
    <scope>NUCLEOTIDE SEQUENCE</scope>
    <source>
        <strain evidence="2">An582</strain>
    </source>
</reference>
<dbReference type="InterPro" id="IPR013324">
    <property type="entry name" value="RNA_pol_sigma_r3/r4-like"/>
</dbReference>
<dbReference type="GO" id="GO:0006352">
    <property type="term" value="P:DNA-templated transcription initiation"/>
    <property type="evidence" value="ECO:0007669"/>
    <property type="project" value="InterPro"/>
</dbReference>